<evidence type="ECO:0000313" key="3">
    <source>
        <dbReference type="Proteomes" id="UP000002640"/>
    </source>
</evidence>
<keyword evidence="3" id="KW-1185">Reference proteome</keyword>
<dbReference type="Proteomes" id="UP000002640">
    <property type="component" value="Unassembled WGS sequence"/>
</dbReference>
<dbReference type="GeneID" id="20639312"/>
<dbReference type="InParanoid" id="G5A1E5"/>
<sequence length="190" mass="20486">MQLIQYLPFVAAALGLGVVSQTGEAGVTSRIFYTTNGCGGTPDFMEMQQTATCFDASCGTSVAYNVPVLSSISCSTDQYTHAAFLFGSVPYVLADQYADENCQVYTGFSSAMRANEDCVPTSAATSRTMLLNANGTVTSTVYLKSNNCDKRSVYVETLYDPSNFKNSICEKGKLGNFVYYNTAYPSPHLV</sequence>
<feature type="chain" id="PRO_5003473052" description="TKL protein kinase" evidence="1">
    <location>
        <begin position="26"/>
        <end position="190"/>
    </location>
</feature>
<evidence type="ECO:0000313" key="2">
    <source>
        <dbReference type="EMBL" id="EGZ10744.1"/>
    </source>
</evidence>
<protein>
    <recommendedName>
        <fullName evidence="4">TKL protein kinase</fullName>
    </recommendedName>
</protein>
<accession>G5A1E5</accession>
<keyword evidence="1" id="KW-0732">Signal</keyword>
<evidence type="ECO:0000256" key="1">
    <source>
        <dbReference type="SAM" id="SignalP"/>
    </source>
</evidence>
<name>G5A1E5_PHYSP</name>
<dbReference type="EMBL" id="JH159158">
    <property type="protein sequence ID" value="EGZ10744.1"/>
    <property type="molecule type" value="Genomic_DNA"/>
</dbReference>
<organism evidence="2 3">
    <name type="scientific">Phytophthora sojae (strain P6497)</name>
    <name type="common">Soybean stem and root rot agent</name>
    <name type="synonym">Phytophthora megasperma f. sp. glycines</name>
    <dbReference type="NCBI Taxonomy" id="1094619"/>
    <lineage>
        <taxon>Eukaryota</taxon>
        <taxon>Sar</taxon>
        <taxon>Stramenopiles</taxon>
        <taxon>Oomycota</taxon>
        <taxon>Peronosporomycetes</taxon>
        <taxon>Peronosporales</taxon>
        <taxon>Peronosporaceae</taxon>
        <taxon>Phytophthora</taxon>
    </lineage>
</organism>
<reference evidence="2 3" key="1">
    <citation type="journal article" date="2006" name="Science">
        <title>Phytophthora genome sequences uncover evolutionary origins and mechanisms of pathogenesis.</title>
        <authorList>
            <person name="Tyler B.M."/>
            <person name="Tripathy S."/>
            <person name="Zhang X."/>
            <person name="Dehal P."/>
            <person name="Jiang R.H."/>
            <person name="Aerts A."/>
            <person name="Arredondo F.D."/>
            <person name="Baxter L."/>
            <person name="Bensasson D."/>
            <person name="Beynon J.L."/>
            <person name="Chapman J."/>
            <person name="Damasceno C.M."/>
            <person name="Dorrance A.E."/>
            <person name="Dou D."/>
            <person name="Dickerman A.W."/>
            <person name="Dubchak I.L."/>
            <person name="Garbelotto M."/>
            <person name="Gijzen M."/>
            <person name="Gordon S.G."/>
            <person name="Govers F."/>
            <person name="Grunwald N.J."/>
            <person name="Huang W."/>
            <person name="Ivors K.L."/>
            <person name="Jones R.W."/>
            <person name="Kamoun S."/>
            <person name="Krampis K."/>
            <person name="Lamour K.H."/>
            <person name="Lee M.K."/>
            <person name="McDonald W.H."/>
            <person name="Medina M."/>
            <person name="Meijer H.J."/>
            <person name="Nordberg E.K."/>
            <person name="Maclean D.J."/>
            <person name="Ospina-Giraldo M.D."/>
            <person name="Morris P.F."/>
            <person name="Phuntumart V."/>
            <person name="Putnam N.H."/>
            <person name="Rash S."/>
            <person name="Rose J.K."/>
            <person name="Sakihama Y."/>
            <person name="Salamov A.A."/>
            <person name="Savidor A."/>
            <person name="Scheuring C.F."/>
            <person name="Smith B.M."/>
            <person name="Sobral B.W."/>
            <person name="Terry A."/>
            <person name="Torto-Alalibo T.A."/>
            <person name="Win J."/>
            <person name="Xu Z."/>
            <person name="Zhang H."/>
            <person name="Grigoriev I.V."/>
            <person name="Rokhsar D.S."/>
            <person name="Boore J.L."/>
        </authorList>
    </citation>
    <scope>NUCLEOTIDE SEQUENCE [LARGE SCALE GENOMIC DNA]</scope>
    <source>
        <strain evidence="2 3">P6497</strain>
    </source>
</reference>
<dbReference type="KEGG" id="psoj:PHYSODRAFT_261751"/>
<evidence type="ECO:0008006" key="4">
    <source>
        <dbReference type="Google" id="ProtNLM"/>
    </source>
</evidence>
<dbReference type="AlphaFoldDB" id="G5A1E5"/>
<proteinExistence type="predicted"/>
<dbReference type="RefSeq" id="XP_009533489.1">
    <property type="nucleotide sequence ID" value="XM_009535194.1"/>
</dbReference>
<feature type="signal peptide" evidence="1">
    <location>
        <begin position="1"/>
        <end position="25"/>
    </location>
</feature>
<gene>
    <name evidence="2" type="ORF">PHYSODRAFT_261751</name>
</gene>